<evidence type="ECO:0008006" key="5">
    <source>
        <dbReference type="Google" id="ProtNLM"/>
    </source>
</evidence>
<dbReference type="EMBL" id="JAHUTI010082497">
    <property type="protein sequence ID" value="MED6259194.1"/>
    <property type="molecule type" value="Genomic_DNA"/>
</dbReference>
<name>A0ABU7CC81_9TELE</name>
<protein>
    <recommendedName>
        <fullName evidence="5">Transmembrane protein 79b</fullName>
    </recommendedName>
</protein>
<keyword evidence="2" id="KW-0812">Transmembrane</keyword>
<reference evidence="3 4" key="1">
    <citation type="submission" date="2021-07" db="EMBL/GenBank/DDBJ databases">
        <authorList>
            <person name="Palmer J.M."/>
        </authorList>
    </citation>
    <scope>NUCLEOTIDE SEQUENCE [LARGE SCALE GENOMIC DNA]</scope>
    <source>
        <strain evidence="3 4">AT_MEX2019</strain>
        <tissue evidence="3">Muscle</tissue>
    </source>
</reference>
<proteinExistence type="predicted"/>
<keyword evidence="4" id="KW-1185">Reference proteome</keyword>
<dbReference type="PANTHER" id="PTHR31004">
    <property type="entry name" value="TRANSMEMBRANE PROTEIN 79"/>
    <property type="match status" value="1"/>
</dbReference>
<evidence type="ECO:0000313" key="4">
    <source>
        <dbReference type="Proteomes" id="UP001345963"/>
    </source>
</evidence>
<sequence>MDETKVLWKTSGGGQGTRLTDMDISRRDDSTIDVQLLKGSPMEVSRGTDIKQPEERAELKKSAMMEPCTLQWPEDRKTGGLTDGHASGQISKEERVTVRSDLSLCEASSWTKRKQELKAEQGRRIGGAEEGAGLTGEEMKHLKMEAEEEVGENRLPEKAAQVFSPAVTVLPSPHSPRNTEAFWEMDSKRSPFLGPQEVNYNQHGYQCEFTEEKPPSTCNQGCSDRDALKLGVSLMTSALLFPFLVWGGYVFLPFDAPLLEGAPLRLVYTMRCSVFAAAPILLGWLVLGVSRLRSGATQPVIVDDFREAELQEVTVHRRFISDSASLFLIYFLQLVVLAMYLSQEQLKLIPLLTIIFAFGRLAYWVAAAFGSSIRGFGFGLSFLPSVTMMVANFYFIFTVEAAGSIFSVPPPPDEDLAPPTGRQRFWG</sequence>
<evidence type="ECO:0000313" key="3">
    <source>
        <dbReference type="EMBL" id="MED6259194.1"/>
    </source>
</evidence>
<organism evidence="3 4">
    <name type="scientific">Ataeniobius toweri</name>
    <dbReference type="NCBI Taxonomy" id="208326"/>
    <lineage>
        <taxon>Eukaryota</taxon>
        <taxon>Metazoa</taxon>
        <taxon>Chordata</taxon>
        <taxon>Craniata</taxon>
        <taxon>Vertebrata</taxon>
        <taxon>Euteleostomi</taxon>
        <taxon>Actinopterygii</taxon>
        <taxon>Neopterygii</taxon>
        <taxon>Teleostei</taxon>
        <taxon>Neoteleostei</taxon>
        <taxon>Acanthomorphata</taxon>
        <taxon>Ovalentaria</taxon>
        <taxon>Atherinomorphae</taxon>
        <taxon>Cyprinodontiformes</taxon>
        <taxon>Goodeidae</taxon>
        <taxon>Ataeniobius</taxon>
    </lineage>
</organism>
<comment type="caution">
    <text evidence="3">The sequence shown here is derived from an EMBL/GenBank/DDBJ whole genome shotgun (WGS) entry which is preliminary data.</text>
</comment>
<dbReference type="InterPro" id="IPR001129">
    <property type="entry name" value="Membr-assoc_MAPEG"/>
</dbReference>
<accession>A0ABU7CC81</accession>
<feature type="region of interest" description="Disordered" evidence="1">
    <location>
        <begin position="73"/>
        <end position="94"/>
    </location>
</feature>
<gene>
    <name evidence="3" type="ORF">ATANTOWER_018423</name>
</gene>
<evidence type="ECO:0000256" key="1">
    <source>
        <dbReference type="SAM" id="MobiDB-lite"/>
    </source>
</evidence>
<feature type="transmembrane region" description="Helical" evidence="2">
    <location>
        <begin position="230"/>
        <end position="254"/>
    </location>
</feature>
<keyword evidence="2" id="KW-1133">Transmembrane helix</keyword>
<feature type="transmembrane region" description="Helical" evidence="2">
    <location>
        <begin position="266"/>
        <end position="287"/>
    </location>
</feature>
<dbReference type="Proteomes" id="UP001345963">
    <property type="component" value="Unassembled WGS sequence"/>
</dbReference>
<dbReference type="Pfam" id="PF01124">
    <property type="entry name" value="MAPEG"/>
    <property type="match status" value="1"/>
</dbReference>
<keyword evidence="2" id="KW-0472">Membrane</keyword>
<evidence type="ECO:0000256" key="2">
    <source>
        <dbReference type="SAM" id="Phobius"/>
    </source>
</evidence>
<feature type="transmembrane region" description="Helical" evidence="2">
    <location>
        <begin position="324"/>
        <end position="342"/>
    </location>
</feature>
<dbReference type="PANTHER" id="PTHR31004:SF4">
    <property type="entry name" value="TRANSMEMBRANE PROTEIN 79"/>
    <property type="match status" value="1"/>
</dbReference>
<feature type="transmembrane region" description="Helical" evidence="2">
    <location>
        <begin position="348"/>
        <end position="369"/>
    </location>
</feature>
<feature type="transmembrane region" description="Helical" evidence="2">
    <location>
        <begin position="376"/>
        <end position="397"/>
    </location>
</feature>